<comment type="caution">
    <text evidence="9">The sequence shown here is derived from an EMBL/GenBank/DDBJ whole genome shotgun (WGS) entry which is preliminary data.</text>
</comment>
<evidence type="ECO:0008006" key="11">
    <source>
        <dbReference type="Google" id="ProtNLM"/>
    </source>
</evidence>
<feature type="transmembrane region" description="Helical" evidence="8">
    <location>
        <begin position="35"/>
        <end position="52"/>
    </location>
</feature>
<keyword evidence="7 8" id="KW-0472">Membrane</keyword>
<feature type="transmembrane region" description="Helical" evidence="8">
    <location>
        <begin position="410"/>
        <end position="429"/>
    </location>
</feature>
<feature type="transmembrane region" description="Helical" evidence="8">
    <location>
        <begin position="146"/>
        <end position="163"/>
    </location>
</feature>
<dbReference type="GO" id="GO:0016763">
    <property type="term" value="F:pentosyltransferase activity"/>
    <property type="evidence" value="ECO:0007669"/>
    <property type="project" value="TreeGrafter"/>
</dbReference>
<keyword evidence="5 8" id="KW-0812">Transmembrane</keyword>
<organism evidence="9 10">
    <name type="scientific">Candidatus Shapirobacteria bacterium CG06_land_8_20_14_3_00_40_12</name>
    <dbReference type="NCBI Taxonomy" id="1974881"/>
    <lineage>
        <taxon>Bacteria</taxon>
        <taxon>Candidatus Shapironibacteriota</taxon>
    </lineage>
</organism>
<feature type="transmembrane region" description="Helical" evidence="8">
    <location>
        <begin position="332"/>
        <end position="350"/>
    </location>
</feature>
<evidence type="ECO:0000256" key="7">
    <source>
        <dbReference type="ARBA" id="ARBA00023136"/>
    </source>
</evidence>
<feature type="transmembrane region" description="Helical" evidence="8">
    <location>
        <begin position="298"/>
        <end position="320"/>
    </location>
</feature>
<feature type="transmembrane region" description="Helical" evidence="8">
    <location>
        <begin position="359"/>
        <end position="377"/>
    </location>
</feature>
<feature type="transmembrane region" description="Helical" evidence="8">
    <location>
        <begin position="383"/>
        <end position="403"/>
    </location>
</feature>
<dbReference type="GO" id="GO:0009103">
    <property type="term" value="P:lipopolysaccharide biosynthetic process"/>
    <property type="evidence" value="ECO:0007669"/>
    <property type="project" value="UniProtKB-ARBA"/>
</dbReference>
<evidence type="ECO:0000256" key="3">
    <source>
        <dbReference type="ARBA" id="ARBA00022676"/>
    </source>
</evidence>
<keyword evidence="4" id="KW-0808">Transferase</keyword>
<comment type="subcellular location">
    <subcellularLocation>
        <location evidence="1">Cell membrane</location>
        <topology evidence="1">Multi-pass membrane protein</topology>
    </subcellularLocation>
</comment>
<dbReference type="GO" id="GO:0005886">
    <property type="term" value="C:plasma membrane"/>
    <property type="evidence" value="ECO:0007669"/>
    <property type="project" value="UniProtKB-SubCell"/>
</dbReference>
<keyword evidence="2" id="KW-1003">Cell membrane</keyword>
<dbReference type="PANTHER" id="PTHR33908:SF3">
    <property type="entry name" value="UNDECAPRENYL PHOSPHATE-ALPHA-4-AMINO-4-DEOXY-L-ARABINOSE ARABINOSYL TRANSFERASE"/>
    <property type="match status" value="1"/>
</dbReference>
<evidence type="ECO:0000256" key="1">
    <source>
        <dbReference type="ARBA" id="ARBA00004651"/>
    </source>
</evidence>
<feature type="transmembrane region" description="Helical" evidence="8">
    <location>
        <begin position="169"/>
        <end position="189"/>
    </location>
</feature>
<proteinExistence type="predicted"/>
<protein>
    <recommendedName>
        <fullName evidence="11">Glycosyltransferase RgtA/B/C/D-like domain-containing protein</fullName>
    </recommendedName>
</protein>
<gene>
    <name evidence="9" type="ORF">COS78_03425</name>
</gene>
<name>A0A2M7ARJ2_9BACT</name>
<evidence type="ECO:0000256" key="4">
    <source>
        <dbReference type="ARBA" id="ARBA00022679"/>
    </source>
</evidence>
<keyword evidence="6 8" id="KW-1133">Transmembrane helix</keyword>
<dbReference type="PANTHER" id="PTHR33908">
    <property type="entry name" value="MANNOSYLTRANSFERASE YKCB-RELATED"/>
    <property type="match status" value="1"/>
</dbReference>
<dbReference type="EMBL" id="PEWA01000047">
    <property type="protein sequence ID" value="PIU73234.1"/>
    <property type="molecule type" value="Genomic_DNA"/>
</dbReference>
<evidence type="ECO:0000256" key="8">
    <source>
        <dbReference type="SAM" id="Phobius"/>
    </source>
</evidence>
<feature type="transmembrane region" description="Helical" evidence="8">
    <location>
        <begin position="106"/>
        <end position="134"/>
    </location>
</feature>
<dbReference type="GO" id="GO:0010041">
    <property type="term" value="P:response to iron(III) ion"/>
    <property type="evidence" value="ECO:0007669"/>
    <property type="project" value="TreeGrafter"/>
</dbReference>
<keyword evidence="3" id="KW-0328">Glycosyltransferase</keyword>
<evidence type="ECO:0000313" key="10">
    <source>
        <dbReference type="Proteomes" id="UP000231407"/>
    </source>
</evidence>
<reference evidence="10" key="1">
    <citation type="submission" date="2017-09" db="EMBL/GenBank/DDBJ databases">
        <title>Depth-based differentiation of microbial function through sediment-hosted aquifers and enrichment of novel symbionts in the deep terrestrial subsurface.</title>
        <authorList>
            <person name="Probst A.J."/>
            <person name="Ladd B."/>
            <person name="Jarett J.K."/>
            <person name="Geller-Mcgrath D.E."/>
            <person name="Sieber C.M.K."/>
            <person name="Emerson J.B."/>
            <person name="Anantharaman K."/>
            <person name="Thomas B.C."/>
            <person name="Malmstrom R."/>
            <person name="Stieglmeier M."/>
            <person name="Klingl A."/>
            <person name="Woyke T."/>
            <person name="Ryan C.M."/>
            <person name="Banfield J.F."/>
        </authorList>
    </citation>
    <scope>NUCLEOTIDE SEQUENCE [LARGE SCALE GENOMIC DNA]</scope>
</reference>
<feature type="transmembrane region" description="Helical" evidence="8">
    <location>
        <begin position="233"/>
        <end position="253"/>
    </location>
</feature>
<dbReference type="Proteomes" id="UP000231407">
    <property type="component" value="Unassembled WGS sequence"/>
</dbReference>
<feature type="transmembrane region" description="Helical" evidence="8">
    <location>
        <begin position="210"/>
        <end position="227"/>
    </location>
</feature>
<accession>A0A2M7ARJ2</accession>
<evidence type="ECO:0000256" key="5">
    <source>
        <dbReference type="ARBA" id="ARBA00022692"/>
    </source>
</evidence>
<evidence type="ECO:0000256" key="6">
    <source>
        <dbReference type="ARBA" id="ARBA00022989"/>
    </source>
</evidence>
<dbReference type="InterPro" id="IPR050297">
    <property type="entry name" value="LipidA_mod_glycosyltrf_83"/>
</dbReference>
<dbReference type="AlphaFoldDB" id="A0A2M7ARJ2"/>
<evidence type="ECO:0000313" key="9">
    <source>
        <dbReference type="EMBL" id="PIU73234.1"/>
    </source>
</evidence>
<evidence type="ECO:0000256" key="2">
    <source>
        <dbReference type="ARBA" id="ARBA00022475"/>
    </source>
</evidence>
<sequence>MFSSHSLYPKHFQFYSNLLIIYSIFTKFVTKYHQLIFWLVFIISLFSRFLYLDKYPVSLNWDEISHGYNAYSLLKTGRDQWGKTLPIFNFRAYGDYPTALNLYLTIPFVAAFGLNAMALRFPAAILGFLFTWLLYFLCKFITKSQILGLIAFIIASFSPWTFFTSRAVFQSNLAQFFLSFGILLFLYSFKKKIFSIPSALLLGLSMYSYHNTRIVTPLLVLLLFIIYRQFKKSYLPFLLIFLIMALPNLINLISPESLARNRWVGIINPVSINLLNERRRLFDGPPFFNILVNNKVTYFIYQFGVNILNFFNPFPLFFSGSQNYQFNPPHTGLLYIFLLPFFYFGIYICLRNFTKNKNYSFISIAFLISLIPAALTTGDFPSIRLSISTPFIYLFIVLGLSPFVSKFKTYFLPLFFILSLTFFFKYLFIYKNYCQTYAAAWQSGYSEAISYIKPLYSQYNQIVFTKKYGEPHQFLLFYWPWDPASYQNDPKLNTDFHSDWYWVNAFDKFIFLNDWEIKNFIPTKNTLMVTGPNNYPPLSSKLLKTLYYPDKSPVFDIVAYE</sequence>